<dbReference type="Pfam" id="PF04324">
    <property type="entry name" value="Fer2_BFD"/>
    <property type="match status" value="1"/>
</dbReference>
<sequence length="443" mass="45613">MSAVVVVGNGIAAHRLVDRLHHHGHQGTVTVLGAEPVAAYNRVLLPSVLDGTLPARALALPAPPDGTVVRLGTRVTGIDRERRLVHASDGTSHPYDHLVLATGARPRIPAVPGLLTDAGRLADGVTPLRTLADSRRVTGGQVTVVGAGVLGVETALALRRGGTRVTLVHPRPYPMNRQLDAAAGALLARGLRDRGIRLELSRQAVAYAPGSLTLDRGQAIGTDTVMVCAGVRPDTRLARAAGLAVRTGVVVDAALTTDDPHVHAIGDCAEEGGTVPGLATTAWHHADRLAAILCGDRTRPATCAPVTRLKAPGLDIAAYGPPGPADEVEETVTLQDPARGGYARLELRDQRLLGAVLVGYPQAIAALGTLGDQGLPVPSDRLAFLLGIPAGRGGPVELPDDAVVCHCNNVTKRTLADSWRGGARDAAALAAATRATTGCGSCA</sequence>
<keyword evidence="2" id="KW-0285">Flavoprotein</keyword>
<dbReference type="Proteomes" id="UP000275401">
    <property type="component" value="Unassembled WGS sequence"/>
</dbReference>
<comment type="cofactor">
    <cofactor evidence="1">
        <name>FAD</name>
        <dbReference type="ChEBI" id="CHEBI:57692"/>
    </cofactor>
</comment>
<keyword evidence="8" id="KW-1185">Reference proteome</keyword>
<evidence type="ECO:0000256" key="1">
    <source>
        <dbReference type="ARBA" id="ARBA00001974"/>
    </source>
</evidence>
<dbReference type="Pfam" id="PF07992">
    <property type="entry name" value="Pyr_redox_2"/>
    <property type="match status" value="1"/>
</dbReference>
<feature type="non-terminal residue" evidence="7">
    <location>
        <position position="443"/>
    </location>
</feature>
<dbReference type="InterPro" id="IPR007419">
    <property type="entry name" value="BFD-like_2Fe2S-bd_dom"/>
</dbReference>
<evidence type="ECO:0000256" key="3">
    <source>
        <dbReference type="ARBA" id="ARBA00022827"/>
    </source>
</evidence>
<dbReference type="PRINTS" id="PR00368">
    <property type="entry name" value="FADPNR"/>
</dbReference>
<evidence type="ECO:0000259" key="6">
    <source>
        <dbReference type="Pfam" id="PF18267"/>
    </source>
</evidence>
<dbReference type="EMBL" id="RIBZ01000182">
    <property type="protein sequence ID" value="RNG26745.1"/>
    <property type="molecule type" value="Genomic_DNA"/>
</dbReference>
<dbReference type="InterPro" id="IPR041575">
    <property type="entry name" value="Rubredoxin_C"/>
</dbReference>
<evidence type="ECO:0000313" key="8">
    <source>
        <dbReference type="Proteomes" id="UP000275401"/>
    </source>
</evidence>
<evidence type="ECO:0000256" key="2">
    <source>
        <dbReference type="ARBA" id="ARBA00022630"/>
    </source>
</evidence>
<dbReference type="SUPFAM" id="SSF51905">
    <property type="entry name" value="FAD/NAD(P)-binding domain"/>
    <property type="match status" value="2"/>
</dbReference>
<proteinExistence type="predicted"/>
<evidence type="ECO:0000259" key="4">
    <source>
        <dbReference type="Pfam" id="PF04324"/>
    </source>
</evidence>
<dbReference type="AlphaFoldDB" id="A0A3M8WDU5"/>
<accession>A0A3M8WDU5</accession>
<dbReference type="InterPro" id="IPR050260">
    <property type="entry name" value="FAD-bd_OxRdtase"/>
</dbReference>
<dbReference type="Gene3D" id="3.50.50.60">
    <property type="entry name" value="FAD/NAD(P)-binding domain"/>
    <property type="match status" value="2"/>
</dbReference>
<dbReference type="InterPro" id="IPR041854">
    <property type="entry name" value="BFD-like_2Fe2S-bd_dom_sf"/>
</dbReference>
<keyword evidence="3" id="KW-0274">FAD</keyword>
<organism evidence="7 8">
    <name type="scientific">Streptomyces botrytidirepellens</name>
    <dbReference type="NCBI Taxonomy" id="2486417"/>
    <lineage>
        <taxon>Bacteria</taxon>
        <taxon>Bacillati</taxon>
        <taxon>Actinomycetota</taxon>
        <taxon>Actinomycetes</taxon>
        <taxon>Kitasatosporales</taxon>
        <taxon>Streptomycetaceae</taxon>
        <taxon>Streptomyces</taxon>
    </lineage>
</organism>
<feature type="domain" description="NADH-rubredoxin oxidoreductase C-terminal" evidence="6">
    <location>
        <begin position="305"/>
        <end position="359"/>
    </location>
</feature>
<reference evidence="7 8" key="1">
    <citation type="submission" date="2018-11" db="EMBL/GenBank/DDBJ databases">
        <title>The Potential of Streptomyces as Biocontrol Agents against the Tomato grey mould, Botrytis cinerea (Gray mold) Frontiers in Microbiology.</title>
        <authorList>
            <person name="Li D."/>
        </authorList>
    </citation>
    <scope>NUCLEOTIDE SEQUENCE [LARGE SCALE GENOMIC DNA]</scope>
    <source>
        <strain evidence="7 8">NEAU-LD23</strain>
    </source>
</reference>
<dbReference type="Gene3D" id="1.10.10.1100">
    <property type="entry name" value="BFD-like [2Fe-2S]-binding domain"/>
    <property type="match status" value="1"/>
</dbReference>
<protein>
    <submittedName>
        <fullName evidence="7">NAD(P)/FAD-dependent oxidoreductase</fullName>
    </submittedName>
</protein>
<dbReference type="PANTHER" id="PTHR43429:SF3">
    <property type="entry name" value="NITRITE REDUCTASE [NAD(P)H]"/>
    <property type="match status" value="1"/>
</dbReference>
<evidence type="ECO:0000313" key="7">
    <source>
        <dbReference type="EMBL" id="RNG26745.1"/>
    </source>
</evidence>
<gene>
    <name evidence="7" type="ORF">EEJ42_14520</name>
</gene>
<dbReference type="InterPro" id="IPR036188">
    <property type="entry name" value="FAD/NAD-bd_sf"/>
</dbReference>
<dbReference type="GO" id="GO:0016491">
    <property type="term" value="F:oxidoreductase activity"/>
    <property type="evidence" value="ECO:0007669"/>
    <property type="project" value="InterPro"/>
</dbReference>
<dbReference type="PANTHER" id="PTHR43429">
    <property type="entry name" value="PYRIDINE NUCLEOTIDE-DISULFIDE OXIDOREDUCTASE DOMAIN-CONTAINING"/>
    <property type="match status" value="1"/>
</dbReference>
<comment type="caution">
    <text evidence="7">The sequence shown here is derived from an EMBL/GenBank/DDBJ whole genome shotgun (WGS) entry which is preliminary data.</text>
</comment>
<dbReference type="Pfam" id="PF18267">
    <property type="entry name" value="Rubredoxin_C"/>
    <property type="match status" value="1"/>
</dbReference>
<feature type="domain" description="BFD-like [2Fe-2S]-binding" evidence="4">
    <location>
        <begin position="403"/>
        <end position="442"/>
    </location>
</feature>
<dbReference type="InterPro" id="IPR023753">
    <property type="entry name" value="FAD/NAD-binding_dom"/>
</dbReference>
<evidence type="ECO:0000259" key="5">
    <source>
        <dbReference type="Pfam" id="PF07992"/>
    </source>
</evidence>
<name>A0A3M8WDU5_9ACTN</name>
<dbReference type="RefSeq" id="WP_148081943.1">
    <property type="nucleotide sequence ID" value="NZ_RIBZ01000182.1"/>
</dbReference>
<feature type="domain" description="FAD/NAD(P)-binding" evidence="5">
    <location>
        <begin position="3"/>
        <end position="286"/>
    </location>
</feature>